<dbReference type="InterPro" id="IPR011990">
    <property type="entry name" value="TPR-like_helical_dom_sf"/>
</dbReference>
<dbReference type="Gene3D" id="3.10.620.30">
    <property type="match status" value="1"/>
</dbReference>
<keyword evidence="4" id="KW-1185">Reference proteome</keyword>
<dbReference type="Gene3D" id="2.60.40.3140">
    <property type="match status" value="1"/>
</dbReference>
<protein>
    <submittedName>
        <fullName evidence="3">Transglutaminase domain-containing protein</fullName>
    </submittedName>
</protein>
<proteinExistence type="predicted"/>
<dbReference type="InterPro" id="IPR039340">
    <property type="entry name" value="Tfc4/TFIIIC-102/Sfc4"/>
</dbReference>
<keyword evidence="1" id="KW-0732">Signal</keyword>
<feature type="chain" id="PRO_5045300800" evidence="1">
    <location>
        <begin position="23"/>
        <end position="1249"/>
    </location>
</feature>
<dbReference type="Gene3D" id="2.60.120.1130">
    <property type="match status" value="1"/>
</dbReference>
<comment type="caution">
    <text evidence="3">The sequence shown here is derived from an EMBL/GenBank/DDBJ whole genome shotgun (WGS) entry which is preliminary data.</text>
</comment>
<evidence type="ECO:0000313" key="4">
    <source>
        <dbReference type="Proteomes" id="UP001597510"/>
    </source>
</evidence>
<reference evidence="4" key="1">
    <citation type="journal article" date="2019" name="Int. J. Syst. Evol. Microbiol.">
        <title>The Global Catalogue of Microorganisms (GCM) 10K type strain sequencing project: providing services to taxonomists for standard genome sequencing and annotation.</title>
        <authorList>
            <consortium name="The Broad Institute Genomics Platform"/>
            <consortium name="The Broad Institute Genome Sequencing Center for Infectious Disease"/>
            <person name="Wu L."/>
            <person name="Ma J."/>
        </authorList>
    </citation>
    <scope>NUCLEOTIDE SEQUENCE [LARGE SCALE GENOMIC DNA]</scope>
    <source>
        <strain evidence="4">KCTC 52344</strain>
    </source>
</reference>
<feature type="signal peptide" evidence="1">
    <location>
        <begin position="1"/>
        <end position="22"/>
    </location>
</feature>
<dbReference type="InterPro" id="IPR019734">
    <property type="entry name" value="TPR_rpt"/>
</dbReference>
<evidence type="ECO:0000259" key="2">
    <source>
        <dbReference type="Pfam" id="PF01841"/>
    </source>
</evidence>
<accession>A0ABW5J9N3</accession>
<dbReference type="Gene3D" id="1.25.40.10">
    <property type="entry name" value="Tetratricopeptide repeat domain"/>
    <property type="match status" value="3"/>
</dbReference>
<dbReference type="PANTHER" id="PTHR23082:SF0">
    <property type="entry name" value="GENERAL TRANSCRIPTION FACTOR 3C POLYPEPTIDE 3"/>
    <property type="match status" value="1"/>
</dbReference>
<evidence type="ECO:0000256" key="1">
    <source>
        <dbReference type="SAM" id="SignalP"/>
    </source>
</evidence>
<feature type="domain" description="Transglutaminase-like" evidence="2">
    <location>
        <begin position="888"/>
        <end position="983"/>
    </location>
</feature>
<evidence type="ECO:0000313" key="3">
    <source>
        <dbReference type="EMBL" id="MFD2522764.1"/>
    </source>
</evidence>
<gene>
    <name evidence="3" type="ORF">ACFSR2_17830</name>
</gene>
<dbReference type="SMART" id="SM00028">
    <property type="entry name" value="TPR"/>
    <property type="match status" value="3"/>
</dbReference>
<dbReference type="InterPro" id="IPR038765">
    <property type="entry name" value="Papain-like_cys_pep_sf"/>
</dbReference>
<dbReference type="EMBL" id="JBHULC010000021">
    <property type="protein sequence ID" value="MFD2522764.1"/>
    <property type="molecule type" value="Genomic_DNA"/>
</dbReference>
<dbReference type="RefSeq" id="WP_340237858.1">
    <property type="nucleotide sequence ID" value="NZ_JBBEWC010000008.1"/>
</dbReference>
<dbReference type="SUPFAM" id="SSF54001">
    <property type="entry name" value="Cysteine proteinases"/>
    <property type="match status" value="1"/>
</dbReference>
<name>A0ABW5J9N3_9BACT</name>
<dbReference type="PANTHER" id="PTHR23082">
    <property type="entry name" value="TRANSCRIPTION INITIATION FACTOR IIIC TFIIIC , POLYPEPTIDE 3-RELATED"/>
    <property type="match status" value="1"/>
</dbReference>
<organism evidence="3 4">
    <name type="scientific">Emticicia soli</name>
    <dbReference type="NCBI Taxonomy" id="2027878"/>
    <lineage>
        <taxon>Bacteria</taxon>
        <taxon>Pseudomonadati</taxon>
        <taxon>Bacteroidota</taxon>
        <taxon>Cytophagia</taxon>
        <taxon>Cytophagales</taxon>
        <taxon>Leadbetterellaceae</taxon>
        <taxon>Emticicia</taxon>
    </lineage>
</organism>
<dbReference type="SUPFAM" id="SSF48452">
    <property type="entry name" value="TPR-like"/>
    <property type="match status" value="2"/>
</dbReference>
<dbReference type="Pfam" id="PF13181">
    <property type="entry name" value="TPR_8"/>
    <property type="match status" value="1"/>
</dbReference>
<dbReference type="Proteomes" id="UP001597510">
    <property type="component" value="Unassembled WGS sequence"/>
</dbReference>
<sequence length="1249" mass="143800">MKKNILLFVILFCFSIANHLSAQNHYQKAWEYLNKADVNNAIVSFEKALKDKSTKEKAQLALTLLYSTQGRPEKASEFFNDFYDNATDSADELFALWFEEGVIGQPKKNKDYQYKLLKKIETDKRLKEKYEEIIKYRMNNYASFSFDNRMFDEYDAKMSSVKSWAVIGPFDNVMNSGFNKDFGVIKDPEMKKSFQSRYGSFVNWFTPPVSSVYGYFTKDYNFFSSNSIVYAQSFIESAEEQDVIMKFGYSGSMKVWLNDSLAYTESETRATEIDYYQVKCHLNKGFNRVLVQLGDFETAYANFILRFTDLNNKALVLPVSTQYQPYQKDKKGFTSIPFFAIDGLQKKIKENPDEILYPFLLARAYFRAGDLYSVEEIVSSLYEAYPKNYLVLRLLSSFYKESGNTTEFNKIYGIYKETYPEDFDVIALELKDATDQKDKAKVNEKVKLLKSKYPHNAYINMMADLIVVSLDENIDKIISSIDDIYAKYPDEEQAVIGKYRIKKSLDNNTKEANAVLENFLKLNFNPTIVETLAAAYVEQGRLDDAIALFERTKLVAKDLLYDRKIINLLTRKRDYDGAIKVCQEILKNRPSDYETIGDLAVLNKMKGDKAKAINYYEEALRYFPFSFNYNEQIRELRGQKAVFDIAGSISPNELISAYEKEFVAKNKQPYDIITEVKSVVIFKTKSVGYRRAYIIKINQESAIEEWQKVQLSVEPNMEILINETKTIKKNGNKIDAERNGDEVVFTNLEVGDYIYVDYTARQVDGSKSSLFIYDSFALTSSDPLYKREYTVFTEEGLMLKDTLINSQLKPEIKKLDGFNVKSWKITSPERIKEEAYALPFSDIGSFVHINLGNSWQDIAQWYSDLSDNQAQPDFTIRSIAKSLFDGKNYTDEQKAKVIYDFICKNIQYSSIDFRQGSYIPQKASTVYHTRLGDCKDVSTLYASIARVAGLDVNLVLINTRNNGQKNVVLPSLNFNHCIVKVNLKGGSKFLELTDTDLPYGHLYYSHNGASILEIPTKNISKNIKLSNLKLNDGYINTVTRQGNIKVNTNNSIEVKSHIIRTGNQAANTCSNFYYLDEEKRNEDLKKELAGNFSSTVKLNSLTFDKLEPRADTASYSYEYSVESEIKKVGSFKTLKIPFSDVIAKLNIFDDGQRVFDFDYNAYENVDFYEESFTITLSSPLKFMEVPENVHLTFKGNVYDLIYTQVDAQNLKVKRSYKADRRNISVQEFDEFKTFVTKLVEAEDASLVLK</sequence>
<dbReference type="Pfam" id="PF01841">
    <property type="entry name" value="Transglut_core"/>
    <property type="match status" value="1"/>
</dbReference>
<dbReference type="InterPro" id="IPR002931">
    <property type="entry name" value="Transglutaminase-like"/>
</dbReference>